<dbReference type="InterPro" id="IPR050898">
    <property type="entry name" value="Plant_acyltransferase"/>
</dbReference>
<dbReference type="Gene3D" id="3.30.559.10">
    <property type="entry name" value="Chloramphenicol acetyltransferase-like domain"/>
    <property type="match status" value="2"/>
</dbReference>
<keyword evidence="2" id="KW-0808">Transferase</keyword>
<evidence type="ECO:0000256" key="2">
    <source>
        <dbReference type="ARBA" id="ARBA00022679"/>
    </source>
</evidence>
<comment type="caution">
    <text evidence="3">The sequence shown here is derived from an EMBL/GenBank/DDBJ whole genome shotgun (WGS) entry which is preliminary data.</text>
</comment>
<dbReference type="PANTHER" id="PTHR31147:SF66">
    <property type="entry name" value="OS05G0315700 PROTEIN"/>
    <property type="match status" value="1"/>
</dbReference>
<dbReference type="Pfam" id="PF02458">
    <property type="entry name" value="Transferase"/>
    <property type="match status" value="1"/>
</dbReference>
<gene>
    <name evidence="3" type="ORF">Sango_0262200</name>
</gene>
<reference evidence="3" key="1">
    <citation type="submission" date="2020-06" db="EMBL/GenBank/DDBJ databases">
        <authorList>
            <person name="Li T."/>
            <person name="Hu X."/>
            <person name="Zhang T."/>
            <person name="Song X."/>
            <person name="Zhang H."/>
            <person name="Dai N."/>
            <person name="Sheng W."/>
            <person name="Hou X."/>
            <person name="Wei L."/>
        </authorList>
    </citation>
    <scope>NUCLEOTIDE SEQUENCE</scope>
    <source>
        <strain evidence="3">K16</strain>
        <tissue evidence="3">Leaf</tissue>
    </source>
</reference>
<protein>
    <submittedName>
        <fullName evidence="3">Benzyl alcohol O-benzoyltransferase</fullName>
    </submittedName>
</protein>
<organism evidence="3 4">
    <name type="scientific">Sesamum angolense</name>
    <dbReference type="NCBI Taxonomy" id="2727404"/>
    <lineage>
        <taxon>Eukaryota</taxon>
        <taxon>Viridiplantae</taxon>
        <taxon>Streptophyta</taxon>
        <taxon>Embryophyta</taxon>
        <taxon>Tracheophyta</taxon>
        <taxon>Spermatophyta</taxon>
        <taxon>Magnoliopsida</taxon>
        <taxon>eudicotyledons</taxon>
        <taxon>Gunneridae</taxon>
        <taxon>Pentapetalae</taxon>
        <taxon>asterids</taxon>
        <taxon>lamiids</taxon>
        <taxon>Lamiales</taxon>
        <taxon>Pedaliaceae</taxon>
        <taxon>Sesamum</taxon>
    </lineage>
</organism>
<comment type="similarity">
    <text evidence="1">Belongs to the plant acyltransferase family.</text>
</comment>
<keyword evidence="4" id="KW-1185">Reference proteome</keyword>
<dbReference type="PANTHER" id="PTHR31147">
    <property type="entry name" value="ACYL TRANSFERASE 4"/>
    <property type="match status" value="1"/>
</dbReference>
<name>A0AAE1XHC1_9LAMI</name>
<dbReference type="Proteomes" id="UP001289374">
    <property type="component" value="Unassembled WGS sequence"/>
</dbReference>
<accession>A0AAE1XHC1</accession>
<sequence length="464" mass="51917">MASPNVLTFKVTRQNPELIPPAKPTPHEFKPLSDIDDQEGLRFQLPLIQFFRRNPTMDRKDPVKVIRDALAKALVFYYPFAGRLREMAGRKLVVECTGEGALFIEADEDVRLQQFGDTLQPPFPCMEELLYDVPGSGGVVNCPLLLIQVTRLKRGGFIFALRVNHTMSDGFGVFRFTSTMAELARGAEIPSILPVWQRHLLRACDPPHVSYMHHEYGNIPDIKETLIPLDNMVQRSFFFGPGEISALRCHLSPHLRRCTTFEVLAACIWRCRTIAISPNPDEEVRIIYFVNGRRLFNPPLPAGHYGNVVATPLAISTAENLCKQPFDFALELVMKAKSQVTEDYIKSVANLMVIRERPHFASDVRTYIVSDLTHFDSDNLNYGWGSPVFGGPAKGGVGVIPGLLSFNIPFTNNKGEKGKLVPICLPANAMKVFVKELETMVKRDDDISLGDAQKSSIFIGCTKL</sequence>
<dbReference type="EMBL" id="JACGWL010000001">
    <property type="protein sequence ID" value="KAK4411892.1"/>
    <property type="molecule type" value="Genomic_DNA"/>
</dbReference>
<dbReference type="AlphaFoldDB" id="A0AAE1XHC1"/>
<dbReference type="GO" id="GO:0016740">
    <property type="term" value="F:transferase activity"/>
    <property type="evidence" value="ECO:0007669"/>
    <property type="project" value="UniProtKB-KW"/>
</dbReference>
<evidence type="ECO:0000313" key="3">
    <source>
        <dbReference type="EMBL" id="KAK4411892.1"/>
    </source>
</evidence>
<evidence type="ECO:0000313" key="4">
    <source>
        <dbReference type="Proteomes" id="UP001289374"/>
    </source>
</evidence>
<dbReference type="InterPro" id="IPR023213">
    <property type="entry name" value="CAT-like_dom_sf"/>
</dbReference>
<proteinExistence type="inferred from homology"/>
<reference evidence="3" key="2">
    <citation type="journal article" date="2024" name="Plant">
        <title>Genomic evolution and insights into agronomic trait innovations of Sesamum species.</title>
        <authorList>
            <person name="Miao H."/>
            <person name="Wang L."/>
            <person name="Qu L."/>
            <person name="Liu H."/>
            <person name="Sun Y."/>
            <person name="Le M."/>
            <person name="Wang Q."/>
            <person name="Wei S."/>
            <person name="Zheng Y."/>
            <person name="Lin W."/>
            <person name="Duan Y."/>
            <person name="Cao H."/>
            <person name="Xiong S."/>
            <person name="Wang X."/>
            <person name="Wei L."/>
            <person name="Li C."/>
            <person name="Ma Q."/>
            <person name="Ju M."/>
            <person name="Zhao R."/>
            <person name="Li G."/>
            <person name="Mu C."/>
            <person name="Tian Q."/>
            <person name="Mei H."/>
            <person name="Zhang T."/>
            <person name="Gao T."/>
            <person name="Zhang H."/>
        </authorList>
    </citation>
    <scope>NUCLEOTIDE SEQUENCE</scope>
    <source>
        <strain evidence="3">K16</strain>
    </source>
</reference>
<evidence type="ECO:0000256" key="1">
    <source>
        <dbReference type="ARBA" id="ARBA00009861"/>
    </source>
</evidence>